<dbReference type="Proteomes" id="UP000595564">
    <property type="component" value="Chromosome"/>
</dbReference>
<keyword evidence="2 3" id="KW-0560">Oxidoreductase</keyword>
<dbReference type="GO" id="GO:0006081">
    <property type="term" value="P:aldehyde metabolic process"/>
    <property type="evidence" value="ECO:0007669"/>
    <property type="project" value="InterPro"/>
</dbReference>
<gene>
    <name evidence="6" type="primary">gabD</name>
    <name evidence="6" type="ORF">TTHT_0197</name>
</gene>
<dbReference type="InterPro" id="IPR016162">
    <property type="entry name" value="Ald_DH_N"/>
</dbReference>
<evidence type="ECO:0000313" key="6">
    <source>
        <dbReference type="EMBL" id="BBB31825.1"/>
    </source>
</evidence>
<sequence length="479" mass="54027">MKVYKKINPSNGEFLYEVEIFDRDKVRKEVDAAREGLSVWGNLSLSERVKILKNILKKIKERKDEFVKVVMEDAGKVKQDAIVEIFTTVNHIHYLTKKGYKYLKPEKRSSGYFKNYKCFVQFKPWGVVGIISPWNYPLILTATPLFHALLAGNTVVLKPSEITTKVSLLLEEVCKEAGLPDNVFRVVTGDGSTGRELVESNVDMVCFTGSTAVGIEIAKKCSERLIPYVLELGGKDNAIVFEDADLGRAAAGIVWGGISNGGQTCIGVENVLVEESIYDKFIEMLKNEVEKIPKEDLGAVINSIQFEKIEYHIEDALKKRAELVCGGKRLDDYHFEPTVLKDITPDMKVFYEETFGPILGVMKFNSEEELIKIANSLEYGLNGSIWTKDRNKAERIAKKLDTGTMCINDCLTNYLITDLPFGGVKKSGIGRVHGVEGVRAFAKMQSITVRKFGLKKELWWYPYSKKIINLFLKAIKILY</sequence>
<evidence type="ECO:0000259" key="5">
    <source>
        <dbReference type="Pfam" id="PF00171"/>
    </source>
</evidence>
<feature type="active site" evidence="4">
    <location>
        <position position="231"/>
    </location>
</feature>
<keyword evidence="7" id="KW-1185">Reference proteome</keyword>
<dbReference type="KEGG" id="thyd:TTHT_0197"/>
<evidence type="ECO:0000256" key="4">
    <source>
        <dbReference type="PIRSR" id="PIRSR036492-1"/>
    </source>
</evidence>
<dbReference type="CDD" id="cd07099">
    <property type="entry name" value="ALDH_DDALDH"/>
    <property type="match status" value="1"/>
</dbReference>
<dbReference type="AlphaFoldDB" id="A0A7R6SXR2"/>
<evidence type="ECO:0000256" key="1">
    <source>
        <dbReference type="ARBA" id="ARBA00009986"/>
    </source>
</evidence>
<evidence type="ECO:0000256" key="3">
    <source>
        <dbReference type="PIRNR" id="PIRNR036492"/>
    </source>
</evidence>
<reference evidence="6 7" key="1">
    <citation type="journal article" date="2012" name="Extremophiles">
        <title>Thermotomaculum hydrothermale gen. nov., sp. nov., a novel heterotrophic thermophile within the phylum Acidobacteria from a deep-sea hydrothermal vent chimney in the Southern Okinawa Trough.</title>
        <authorList>
            <person name="Izumi H."/>
            <person name="Nunoura T."/>
            <person name="Miyazaki M."/>
            <person name="Mino S."/>
            <person name="Toki T."/>
            <person name="Takai K."/>
            <person name="Sako Y."/>
            <person name="Sawabe T."/>
            <person name="Nakagawa S."/>
        </authorList>
    </citation>
    <scope>NUCLEOTIDE SEQUENCE [LARGE SCALE GENOMIC DNA]</scope>
    <source>
        <strain evidence="6 7">AC55</strain>
    </source>
</reference>
<comment type="similarity">
    <text evidence="1 3">Belongs to the aldehyde dehydrogenase family.</text>
</comment>
<dbReference type="Gene3D" id="3.40.309.10">
    <property type="entry name" value="Aldehyde Dehydrogenase, Chain A, domain 2"/>
    <property type="match status" value="1"/>
</dbReference>
<dbReference type="Gene3D" id="3.40.605.10">
    <property type="entry name" value="Aldehyde Dehydrogenase, Chain A, domain 1"/>
    <property type="match status" value="1"/>
</dbReference>
<dbReference type="InterPro" id="IPR016161">
    <property type="entry name" value="Ald_DH/histidinol_DH"/>
</dbReference>
<protein>
    <recommendedName>
        <fullName evidence="3">Aldehyde dehydrogenase</fullName>
    </recommendedName>
</protein>
<name>A0A7R6SXR2_9BACT</name>
<dbReference type="InterPro" id="IPR016163">
    <property type="entry name" value="Ald_DH_C"/>
</dbReference>
<organism evidence="6 7">
    <name type="scientific">Thermotomaculum hydrothermale</name>
    <dbReference type="NCBI Taxonomy" id="981385"/>
    <lineage>
        <taxon>Bacteria</taxon>
        <taxon>Pseudomonadati</taxon>
        <taxon>Acidobacteriota</taxon>
        <taxon>Holophagae</taxon>
        <taxon>Thermotomaculales</taxon>
        <taxon>Thermotomaculaceae</taxon>
        <taxon>Thermotomaculum</taxon>
    </lineage>
</organism>
<evidence type="ECO:0000313" key="7">
    <source>
        <dbReference type="Proteomes" id="UP000595564"/>
    </source>
</evidence>
<evidence type="ECO:0000256" key="2">
    <source>
        <dbReference type="ARBA" id="ARBA00023002"/>
    </source>
</evidence>
<proteinExistence type="inferred from homology"/>
<accession>A0A7R6SXR2</accession>
<dbReference type="PIRSF" id="PIRSF036492">
    <property type="entry name" value="ALDH"/>
    <property type="match status" value="1"/>
</dbReference>
<dbReference type="PANTHER" id="PTHR11699">
    <property type="entry name" value="ALDEHYDE DEHYDROGENASE-RELATED"/>
    <property type="match status" value="1"/>
</dbReference>
<dbReference type="SUPFAM" id="SSF53720">
    <property type="entry name" value="ALDH-like"/>
    <property type="match status" value="1"/>
</dbReference>
<dbReference type="InterPro" id="IPR015590">
    <property type="entry name" value="Aldehyde_DH_dom"/>
</dbReference>
<dbReference type="EMBL" id="AP017470">
    <property type="protein sequence ID" value="BBB31825.1"/>
    <property type="molecule type" value="Genomic_DNA"/>
</dbReference>
<feature type="active site" evidence="4">
    <location>
        <position position="265"/>
    </location>
</feature>
<dbReference type="Pfam" id="PF00171">
    <property type="entry name" value="Aldedh"/>
    <property type="match status" value="1"/>
</dbReference>
<dbReference type="InterPro" id="IPR012394">
    <property type="entry name" value="Aldehyde_DH_NAD(P)"/>
</dbReference>
<dbReference type="GO" id="GO:0016620">
    <property type="term" value="F:oxidoreductase activity, acting on the aldehyde or oxo group of donors, NAD or NADP as acceptor"/>
    <property type="evidence" value="ECO:0007669"/>
    <property type="project" value="InterPro"/>
</dbReference>
<feature type="domain" description="Aldehyde dehydrogenase" evidence="5">
    <location>
        <begin position="4"/>
        <end position="446"/>
    </location>
</feature>
<dbReference type="RefSeq" id="WP_201328157.1">
    <property type="nucleotide sequence ID" value="NZ_AP017470.1"/>
</dbReference>